<dbReference type="Gene3D" id="1.20.5.4770">
    <property type="match status" value="1"/>
</dbReference>
<dbReference type="InterPro" id="IPR050652">
    <property type="entry name" value="AN1_A20_ZnFinger"/>
</dbReference>
<dbReference type="PANTHER" id="PTHR10634:SF110">
    <property type="entry name" value="ZINC FINGER A20 AND AN1 DOMAIN-CONTAINING STRESS-ASSOCIATED PROTEIN 8"/>
    <property type="match status" value="1"/>
</dbReference>
<comment type="function">
    <text evidence="1">May be involved in environmental stress response.</text>
</comment>
<reference evidence="7" key="2">
    <citation type="journal article" date="2017" name="J. Anim. Genet.">
        <title>Multiple reference genome sequences of hot pepper reveal the massive evolution of plant disease resistance genes by retroduplication.</title>
        <authorList>
            <person name="Kim S."/>
            <person name="Park J."/>
            <person name="Yeom S.-I."/>
            <person name="Kim Y.-M."/>
            <person name="Seo E."/>
            <person name="Kim K.-T."/>
            <person name="Kim M.-S."/>
            <person name="Lee J.M."/>
            <person name="Cheong K."/>
            <person name="Shin H.-S."/>
            <person name="Kim S.-B."/>
            <person name="Han K."/>
            <person name="Lee J."/>
            <person name="Park M."/>
            <person name="Lee H.-A."/>
            <person name="Lee H.-Y."/>
            <person name="Lee Y."/>
            <person name="Oh S."/>
            <person name="Lee J.H."/>
            <person name="Choi E."/>
            <person name="Choi E."/>
            <person name="Lee S.E."/>
            <person name="Jeon J."/>
            <person name="Kim H."/>
            <person name="Choi G."/>
            <person name="Song H."/>
            <person name="Lee J."/>
            <person name="Lee S.-C."/>
            <person name="Kwon J.-K."/>
            <person name="Lee H.-Y."/>
            <person name="Koo N."/>
            <person name="Hong Y."/>
            <person name="Kim R.W."/>
            <person name="Kang W.-H."/>
            <person name="Huh J.H."/>
            <person name="Kang B.-C."/>
            <person name="Yang T.-J."/>
            <person name="Lee Y.-H."/>
            <person name="Bennetzen J.L."/>
            <person name="Choi D."/>
        </authorList>
    </citation>
    <scope>NUCLEOTIDE SEQUENCE [LARGE SCALE GENOMIC DNA]</scope>
    <source>
        <strain evidence="7">cv. PBC81</strain>
    </source>
</reference>
<gene>
    <name evidence="6" type="ORF">CQW23_31991</name>
</gene>
<evidence type="ECO:0000256" key="4">
    <source>
        <dbReference type="ARBA" id="ARBA00022833"/>
    </source>
</evidence>
<dbReference type="Proteomes" id="UP000224567">
    <property type="component" value="Unassembled WGS sequence"/>
</dbReference>
<dbReference type="SMART" id="SM00154">
    <property type="entry name" value="ZnF_AN1"/>
    <property type="match status" value="1"/>
</dbReference>
<dbReference type="Gene3D" id="4.10.1110.10">
    <property type="entry name" value="AN1-like Zinc finger"/>
    <property type="match status" value="1"/>
</dbReference>
<evidence type="ECO:0000313" key="6">
    <source>
        <dbReference type="EMBL" id="PHT28410.1"/>
    </source>
</evidence>
<feature type="domain" description="AN1-type" evidence="5">
    <location>
        <begin position="99"/>
        <end position="136"/>
    </location>
</feature>
<protein>
    <recommendedName>
        <fullName evidence="5">AN1-type domain-containing protein</fullName>
    </recommendedName>
</protein>
<dbReference type="PANTHER" id="PTHR10634">
    <property type="entry name" value="AN1-TYPE ZINC FINGER PROTEIN"/>
    <property type="match status" value="1"/>
</dbReference>
<proteinExistence type="predicted"/>
<accession>A0A2G2V5Z1</accession>
<keyword evidence="2" id="KW-0479">Metal-binding</keyword>
<name>A0A2G2V5Z1_CAPBA</name>
<evidence type="ECO:0000313" key="7">
    <source>
        <dbReference type="Proteomes" id="UP000224567"/>
    </source>
</evidence>
<comment type="caution">
    <text evidence="6">The sequence shown here is derived from an EMBL/GenBank/DDBJ whole genome shotgun (WGS) entry which is preliminary data.</text>
</comment>
<reference evidence="6 7" key="1">
    <citation type="journal article" date="2017" name="Genome Biol.">
        <title>New reference genome sequences of hot pepper reveal the massive evolution of plant disease-resistance genes by retroduplication.</title>
        <authorList>
            <person name="Kim S."/>
            <person name="Park J."/>
            <person name="Yeom S.I."/>
            <person name="Kim Y.M."/>
            <person name="Seo E."/>
            <person name="Kim K.T."/>
            <person name="Kim M.S."/>
            <person name="Lee J.M."/>
            <person name="Cheong K."/>
            <person name="Shin H.S."/>
            <person name="Kim S.B."/>
            <person name="Han K."/>
            <person name="Lee J."/>
            <person name="Park M."/>
            <person name="Lee H.A."/>
            <person name="Lee H.Y."/>
            <person name="Lee Y."/>
            <person name="Oh S."/>
            <person name="Lee J.H."/>
            <person name="Choi E."/>
            <person name="Choi E."/>
            <person name="Lee S.E."/>
            <person name="Jeon J."/>
            <person name="Kim H."/>
            <person name="Choi G."/>
            <person name="Song H."/>
            <person name="Lee J."/>
            <person name="Lee S.C."/>
            <person name="Kwon J.K."/>
            <person name="Lee H.Y."/>
            <person name="Koo N."/>
            <person name="Hong Y."/>
            <person name="Kim R.W."/>
            <person name="Kang W.H."/>
            <person name="Huh J.H."/>
            <person name="Kang B.C."/>
            <person name="Yang T.J."/>
            <person name="Lee Y.H."/>
            <person name="Bennetzen J.L."/>
            <person name="Choi D."/>
        </authorList>
    </citation>
    <scope>NUCLEOTIDE SEQUENCE [LARGE SCALE GENOMIC DNA]</scope>
    <source>
        <strain evidence="7">cv. PBC81</strain>
    </source>
</reference>
<evidence type="ECO:0000256" key="2">
    <source>
        <dbReference type="ARBA" id="ARBA00022723"/>
    </source>
</evidence>
<evidence type="ECO:0000256" key="1">
    <source>
        <dbReference type="ARBA" id="ARBA00003732"/>
    </source>
</evidence>
<sequence>MESSKETGCRAPEKPVLCINDCDFFGSVANVNMFSKCQKDIILLKQEIEKLAAASNKDVIRRSSSRNELELVIVGVVDASADLASQISQAEFKEGLKKCTASRKRVGLMGFSYKCGDLFCAVDHYSDKHNCRLIIGMLSIATSLHLLPFSVSATQHLGPSSGSGFADCELDEVLSSSKDRVLSFNHASHNVILLDFAEIHSTISASSWSSGLLNTSSSFVLLFFVSPSSNRLTCSCSSDHVFALELDELGVIVVSVCEIVSC</sequence>
<dbReference type="AlphaFoldDB" id="A0A2G2V5Z1"/>
<dbReference type="InterPro" id="IPR035896">
    <property type="entry name" value="AN1-like_Znf"/>
</dbReference>
<dbReference type="InterPro" id="IPR000058">
    <property type="entry name" value="Znf_AN1"/>
</dbReference>
<keyword evidence="3" id="KW-0863">Zinc-finger</keyword>
<dbReference type="SUPFAM" id="SSF118310">
    <property type="entry name" value="AN1-like Zinc finger"/>
    <property type="match status" value="1"/>
</dbReference>
<keyword evidence="4" id="KW-0862">Zinc</keyword>
<dbReference type="GO" id="GO:0008270">
    <property type="term" value="F:zinc ion binding"/>
    <property type="evidence" value="ECO:0007669"/>
    <property type="project" value="UniProtKB-KW"/>
</dbReference>
<evidence type="ECO:0000256" key="3">
    <source>
        <dbReference type="ARBA" id="ARBA00022771"/>
    </source>
</evidence>
<dbReference type="EMBL" id="MLFT02000221">
    <property type="protein sequence ID" value="PHT28410.1"/>
    <property type="molecule type" value="Genomic_DNA"/>
</dbReference>
<dbReference type="OrthoDB" id="428577at2759"/>
<organism evidence="6 7">
    <name type="scientific">Capsicum baccatum</name>
    <name type="common">Peruvian pepper</name>
    <dbReference type="NCBI Taxonomy" id="33114"/>
    <lineage>
        <taxon>Eukaryota</taxon>
        <taxon>Viridiplantae</taxon>
        <taxon>Streptophyta</taxon>
        <taxon>Embryophyta</taxon>
        <taxon>Tracheophyta</taxon>
        <taxon>Spermatophyta</taxon>
        <taxon>Magnoliopsida</taxon>
        <taxon>eudicotyledons</taxon>
        <taxon>Gunneridae</taxon>
        <taxon>Pentapetalae</taxon>
        <taxon>asterids</taxon>
        <taxon>lamiids</taxon>
        <taxon>Solanales</taxon>
        <taxon>Solanaceae</taxon>
        <taxon>Solanoideae</taxon>
        <taxon>Capsiceae</taxon>
        <taxon>Capsicum</taxon>
    </lineage>
</organism>
<keyword evidence="7" id="KW-1185">Reference proteome</keyword>
<evidence type="ECO:0000259" key="5">
    <source>
        <dbReference type="SMART" id="SM00154"/>
    </source>
</evidence>